<proteinExistence type="predicted"/>
<dbReference type="Proteomes" id="UP001163328">
    <property type="component" value="Chromosome"/>
</dbReference>
<gene>
    <name evidence="2" type="ORF">K5I29_06445</name>
</gene>
<sequence>MKKSIKLFLLVVLSGLIWSCKKDKAETNANQVTETTTESFQDNSGLQDEAGLTSADFIAKYFPNESLTDVKNTDDGFEITLTNGTEIEFDLNGNLLQVEGNGKAIPHELVPAKIVEYANKNSKTPVTILEYEYKNQVHEINLSNGKEYKFDSDLNLMP</sequence>
<dbReference type="InterPro" id="IPR021533">
    <property type="entry name" value="PepSY-like"/>
</dbReference>
<keyword evidence="3" id="KW-1185">Reference proteome</keyword>
<reference evidence="2" key="1">
    <citation type="submission" date="2021-08" db="EMBL/GenBank/DDBJ databases">
        <title>Flavobacterium sp. strain CC-SYL302.</title>
        <authorList>
            <person name="Lin S.-Y."/>
            <person name="Lee T.-H."/>
            <person name="Young C.-C."/>
        </authorList>
    </citation>
    <scope>NUCLEOTIDE SEQUENCE</scope>
    <source>
        <strain evidence="2">CC-SYL302</strain>
    </source>
</reference>
<dbReference type="RefSeq" id="WP_264435075.1">
    <property type="nucleotide sequence ID" value="NZ_CP081495.1"/>
</dbReference>
<feature type="domain" description="Putative beta-lactamase-inhibitor-like PepSY-like" evidence="1">
    <location>
        <begin position="77"/>
        <end position="157"/>
    </location>
</feature>
<name>A0ABY6M1R0_9FLAO</name>
<dbReference type="Gene3D" id="3.40.1420.30">
    <property type="match status" value="1"/>
</dbReference>
<evidence type="ECO:0000313" key="2">
    <source>
        <dbReference type="EMBL" id="UYW02509.1"/>
    </source>
</evidence>
<protein>
    <submittedName>
        <fullName evidence="2">PepSY-like domain-containing protein</fullName>
    </submittedName>
</protein>
<dbReference type="SUPFAM" id="SSF160574">
    <property type="entry name" value="BT0923-like"/>
    <property type="match status" value="1"/>
</dbReference>
<dbReference type="EMBL" id="CP081495">
    <property type="protein sequence ID" value="UYW02509.1"/>
    <property type="molecule type" value="Genomic_DNA"/>
</dbReference>
<accession>A0ABY6M1R0</accession>
<organism evidence="2 3">
    <name type="scientific">Flavobacterium agricola</name>
    <dbReference type="NCBI Taxonomy" id="2870839"/>
    <lineage>
        <taxon>Bacteria</taxon>
        <taxon>Pseudomonadati</taxon>
        <taxon>Bacteroidota</taxon>
        <taxon>Flavobacteriia</taxon>
        <taxon>Flavobacteriales</taxon>
        <taxon>Flavobacteriaceae</taxon>
        <taxon>Flavobacterium</taxon>
    </lineage>
</organism>
<evidence type="ECO:0000313" key="3">
    <source>
        <dbReference type="Proteomes" id="UP001163328"/>
    </source>
</evidence>
<dbReference type="Pfam" id="PF11396">
    <property type="entry name" value="PepSY_like"/>
    <property type="match status" value="1"/>
</dbReference>
<evidence type="ECO:0000259" key="1">
    <source>
        <dbReference type="Pfam" id="PF11396"/>
    </source>
</evidence>